<feature type="transmembrane region" description="Helical" evidence="9">
    <location>
        <begin position="1010"/>
        <end position="1031"/>
    </location>
</feature>
<evidence type="ECO:0000256" key="7">
    <source>
        <dbReference type="ARBA" id="ARBA00022989"/>
    </source>
</evidence>
<dbReference type="InterPro" id="IPR027463">
    <property type="entry name" value="AcrB_DN_DC_subdom"/>
</dbReference>
<keyword evidence="6 9" id="KW-0812">Transmembrane</keyword>
<dbReference type="HOGENOM" id="CLU_002755_1_1_10"/>
<proteinExistence type="inferred from homology"/>
<dbReference type="GO" id="GO:0015562">
    <property type="term" value="F:efflux transmembrane transporter activity"/>
    <property type="evidence" value="ECO:0007669"/>
    <property type="project" value="InterPro"/>
</dbReference>
<dbReference type="SUPFAM" id="SSF82866">
    <property type="entry name" value="Multidrug efflux transporter AcrB transmembrane domain"/>
    <property type="match status" value="2"/>
</dbReference>
<name>F0R2V1_PHOSB</name>
<keyword evidence="11" id="KW-1185">Reference proteome</keyword>
<evidence type="ECO:0000313" key="10">
    <source>
        <dbReference type="EMBL" id="ADY36507.1"/>
    </source>
</evidence>
<organism evidence="10 11">
    <name type="scientific">Phocaeicola salanitronis (strain DSM 18170 / JCM 13657 / CCUG 60908 / BL78)</name>
    <name type="common">Bacteroides salanitronis</name>
    <dbReference type="NCBI Taxonomy" id="667015"/>
    <lineage>
        <taxon>Bacteria</taxon>
        <taxon>Pseudomonadati</taxon>
        <taxon>Bacteroidota</taxon>
        <taxon>Bacteroidia</taxon>
        <taxon>Bacteroidales</taxon>
        <taxon>Bacteroidaceae</taxon>
        <taxon>Phocaeicola</taxon>
    </lineage>
</organism>
<feature type="transmembrane region" description="Helical" evidence="9">
    <location>
        <begin position="364"/>
        <end position="384"/>
    </location>
</feature>
<evidence type="ECO:0000256" key="2">
    <source>
        <dbReference type="ARBA" id="ARBA00010942"/>
    </source>
</evidence>
<evidence type="ECO:0000256" key="3">
    <source>
        <dbReference type="ARBA" id="ARBA00022448"/>
    </source>
</evidence>
<feature type="transmembrane region" description="Helical" evidence="9">
    <location>
        <begin position="390"/>
        <end position="411"/>
    </location>
</feature>
<evidence type="ECO:0000256" key="1">
    <source>
        <dbReference type="ARBA" id="ARBA00004429"/>
    </source>
</evidence>
<keyword evidence="3" id="KW-0813">Transport</keyword>
<sequence>MKLKTFIERPVLSIVISVAIVLLGCISLVTLPVEQFPNIAPPTVEVTTSYPGANAETVQKSVIVPLEEAINGVENMTYIYSTASNAGDVYITIYFKQGTDPDMAAVNVQNRVSKAQGQLPSDVTRIGVVTNKQQKSMLKAVTLWSPDDSYDNQFLNNYLQINVIPELKRITGVGEVTLLGSNYGMRIWLRPDVMAQYGIVPSDVTAALNAQNIESATGSFGENYEGVFQYTMKYKGRLVTPEEFGDMVIKSLPTGEVLRLKDVARIQLGDEAYNYKSMTNGHNGTLFMVYQTAGSNATEVINQIDARIEEMAKNLPKGVQFDELYSTKNFLDASMHQVIKTLFEAFLLVVIITYVFLQDVKSMTIPAISIMVSLVGTFAFMSVAGFSLNLLTLFALVLAIGIVVDDAIIVVEAVQAKFDVGYKSSYMATMDAMGGITSAIITTTLVFMAVFIPVSMMGGTSGTFYMQFGLTMAAAVGISAINALTLSPALCALMLKPYLNEDGTEKQNFAARFRTAFNAVFSVITQRYMGGVLFFIRRRWLAVGIFACAVAALAWMMNTTKTGLLPDEDMGSIMVNVTTPPGSSLARTSEVMEEIERKLDSIPEVAIASETSGYGLIGGAGPSSGMVIGMLTDWSKRKDKEQGIDAVLAKINGFAADIPDANIFAMAPPLIDGYGVASGFEIYLQDRAGGSVNDLYTVGQEFIAALQKRPEIGSAYTTFNVNFPQYLVEVDAAKCQRAGTTADAVLSTLAGYYSGQYVSNFNRFNKLYRVMIQSSPEYRITPESLDKMFTRVNNNEMAPLSQFVKLTKVYGPESLARFNLYSAMGINGEAAQGYSSGDAINAIREVAAENLPRGYSFEFAGISREESQTTNNTAIIFLICTVFLYLILCGLYESFLVPFAVILAVPFGLMGSFVFAKLMGLENNIYMQTGLIMLIGLLAKTAILLTEYAADRRRAGMSLVQAALAAARVRFRPILMTVLAMIFGLLPLMFASGAGANGNSSLGSGVVGGMLFGILAILFFVPVFFIIFQYLQEKVKPVEFLPIPDWEIQSEMEAIEEKKKQKE</sequence>
<dbReference type="Gene3D" id="3.30.70.1320">
    <property type="entry name" value="Multidrug efflux transporter AcrB pore domain like"/>
    <property type="match status" value="1"/>
</dbReference>
<dbReference type="PANTHER" id="PTHR32063">
    <property type="match status" value="1"/>
</dbReference>
<keyword evidence="4" id="KW-1003">Cell membrane</keyword>
<evidence type="ECO:0000256" key="6">
    <source>
        <dbReference type="ARBA" id="ARBA00022692"/>
    </source>
</evidence>
<feature type="transmembrane region" description="Helical" evidence="9">
    <location>
        <begin position="540"/>
        <end position="557"/>
    </location>
</feature>
<dbReference type="PROSITE" id="PS51257">
    <property type="entry name" value="PROKAR_LIPOPROTEIN"/>
    <property type="match status" value="1"/>
</dbReference>
<dbReference type="STRING" id="667015.Bacsa_1951"/>
<dbReference type="SUPFAM" id="SSF82714">
    <property type="entry name" value="Multidrug efflux transporter AcrB TolC docking domain, DN and DC subdomains"/>
    <property type="match status" value="2"/>
</dbReference>
<protein>
    <submittedName>
        <fullName evidence="10">Transporter, hydrophobe/amphiphile efflux-1 (HAE1) family</fullName>
    </submittedName>
</protein>
<dbReference type="AlphaFoldDB" id="F0R2V1"/>
<dbReference type="Gene3D" id="1.20.1640.10">
    <property type="entry name" value="Multidrug efflux transporter AcrB transmembrane domain"/>
    <property type="match status" value="2"/>
</dbReference>
<evidence type="ECO:0000313" key="11">
    <source>
        <dbReference type="Proteomes" id="UP000007486"/>
    </source>
</evidence>
<keyword evidence="5" id="KW-0997">Cell inner membrane</keyword>
<gene>
    <name evidence="10" type="ordered locus">Bacsa_1951</name>
</gene>
<dbReference type="EMBL" id="CP002530">
    <property type="protein sequence ID" value="ADY36507.1"/>
    <property type="molecule type" value="Genomic_DNA"/>
</dbReference>
<evidence type="ECO:0000256" key="9">
    <source>
        <dbReference type="SAM" id="Phobius"/>
    </source>
</evidence>
<dbReference type="InterPro" id="IPR001036">
    <property type="entry name" value="Acrflvin-R"/>
</dbReference>
<evidence type="ECO:0000256" key="4">
    <source>
        <dbReference type="ARBA" id="ARBA00022475"/>
    </source>
</evidence>
<dbReference type="RefSeq" id="WP_013617937.1">
    <property type="nucleotide sequence ID" value="NC_015164.1"/>
</dbReference>
<comment type="subcellular location">
    <subcellularLocation>
        <location evidence="1">Cell inner membrane</location>
        <topology evidence="1">Multi-pass membrane protein</topology>
    </subcellularLocation>
</comment>
<reference evidence="10 11" key="1">
    <citation type="journal article" date="2011" name="Stand. Genomic Sci.">
        <title>Complete genome sequence of Bacteroides salanitronis type strain (BL78).</title>
        <authorList>
            <person name="Gronow S."/>
            <person name="Held B."/>
            <person name="Lucas S."/>
            <person name="Lapidus A."/>
            <person name="Del Rio T.G."/>
            <person name="Nolan M."/>
            <person name="Tice H."/>
            <person name="Deshpande S."/>
            <person name="Cheng J.F."/>
            <person name="Pitluck S."/>
            <person name="Liolios K."/>
            <person name="Pagani I."/>
            <person name="Ivanova N."/>
            <person name="Mavromatis K."/>
            <person name="Pati A."/>
            <person name="Tapia R."/>
            <person name="Han C."/>
            <person name="Goodwin L."/>
            <person name="Chen A."/>
            <person name="Palaniappan K."/>
            <person name="Land M."/>
            <person name="Hauser L."/>
            <person name="Chang Y.J."/>
            <person name="Jeffries C.D."/>
            <person name="Brambilla E.M."/>
            <person name="Rohde M."/>
            <person name="Goker M."/>
            <person name="Detter J.C."/>
            <person name="Woyke T."/>
            <person name="Bristow J."/>
            <person name="Markowitz V."/>
            <person name="Hugenholtz P."/>
            <person name="Kyrpides N.C."/>
            <person name="Klenk H.P."/>
            <person name="Eisen J.A."/>
        </authorList>
    </citation>
    <scope>NUCLEOTIDE SEQUENCE [LARGE SCALE GENOMIC DNA]</scope>
    <source>
        <strain evidence="10 11">DSM 18170</strain>
    </source>
</reference>
<dbReference type="SUPFAM" id="SSF82693">
    <property type="entry name" value="Multidrug efflux transporter AcrB pore domain, PN1, PN2, PC1 and PC2 subdomains"/>
    <property type="match status" value="4"/>
</dbReference>
<comment type="similarity">
    <text evidence="2">Belongs to the resistance-nodulation-cell division (RND) (TC 2.A.6) family.</text>
</comment>
<dbReference type="NCBIfam" id="TIGR00915">
    <property type="entry name" value="2A0602"/>
    <property type="match status" value="1"/>
</dbReference>
<dbReference type="FunFam" id="3.30.70.1430:FF:000001">
    <property type="entry name" value="Efflux pump membrane transporter"/>
    <property type="match status" value="1"/>
</dbReference>
<dbReference type="GO" id="GO:0042910">
    <property type="term" value="F:xenobiotic transmembrane transporter activity"/>
    <property type="evidence" value="ECO:0007669"/>
    <property type="project" value="TreeGrafter"/>
</dbReference>
<dbReference type="Gene3D" id="3.30.2090.10">
    <property type="entry name" value="Multidrug efflux transporter AcrB TolC docking domain, DN and DC subdomains"/>
    <property type="match status" value="2"/>
</dbReference>
<keyword evidence="7 9" id="KW-1133">Transmembrane helix</keyword>
<dbReference type="InterPro" id="IPR004764">
    <property type="entry name" value="MdtF-like"/>
</dbReference>
<feature type="transmembrane region" description="Helical" evidence="9">
    <location>
        <begin position="971"/>
        <end position="990"/>
    </location>
</feature>
<dbReference type="eggNOG" id="COG0841">
    <property type="taxonomic scope" value="Bacteria"/>
</dbReference>
<feature type="transmembrane region" description="Helical" evidence="9">
    <location>
        <begin position="464"/>
        <end position="486"/>
    </location>
</feature>
<keyword evidence="8 9" id="KW-0472">Membrane</keyword>
<feature type="transmembrane region" description="Helical" evidence="9">
    <location>
        <begin position="899"/>
        <end position="919"/>
    </location>
</feature>
<dbReference type="Proteomes" id="UP000007486">
    <property type="component" value="Chromosome"/>
</dbReference>
<evidence type="ECO:0000256" key="5">
    <source>
        <dbReference type="ARBA" id="ARBA00022519"/>
    </source>
</evidence>
<feature type="transmembrane region" description="Helical" evidence="9">
    <location>
        <begin position="12"/>
        <end position="33"/>
    </location>
</feature>
<dbReference type="PRINTS" id="PR00702">
    <property type="entry name" value="ACRIFLAVINRP"/>
</dbReference>
<dbReference type="KEGG" id="bsa:Bacsa_1951"/>
<accession>F0R2V1</accession>
<feature type="transmembrane region" description="Helical" evidence="9">
    <location>
        <begin position="925"/>
        <end position="950"/>
    </location>
</feature>
<feature type="transmembrane region" description="Helical" evidence="9">
    <location>
        <begin position="432"/>
        <end position="452"/>
    </location>
</feature>
<evidence type="ECO:0000256" key="8">
    <source>
        <dbReference type="ARBA" id="ARBA00023136"/>
    </source>
</evidence>
<dbReference type="OrthoDB" id="9758940at2"/>
<feature type="transmembrane region" description="Helical" evidence="9">
    <location>
        <begin position="874"/>
        <end position="892"/>
    </location>
</feature>
<dbReference type="Pfam" id="PF00873">
    <property type="entry name" value="ACR_tran"/>
    <property type="match status" value="1"/>
</dbReference>
<feature type="transmembrane region" description="Helical" evidence="9">
    <location>
        <begin position="338"/>
        <end position="357"/>
    </location>
</feature>
<dbReference type="GO" id="GO:0009636">
    <property type="term" value="P:response to toxic substance"/>
    <property type="evidence" value="ECO:0007669"/>
    <property type="project" value="UniProtKB-ARBA"/>
</dbReference>
<dbReference type="GO" id="GO:0005886">
    <property type="term" value="C:plasma membrane"/>
    <property type="evidence" value="ECO:0007669"/>
    <property type="project" value="UniProtKB-SubCell"/>
</dbReference>
<dbReference type="Gene3D" id="3.30.70.1440">
    <property type="entry name" value="Multidrug efflux transporter AcrB pore domain"/>
    <property type="match status" value="1"/>
</dbReference>
<dbReference type="Gene3D" id="3.30.70.1430">
    <property type="entry name" value="Multidrug efflux transporter AcrB pore domain"/>
    <property type="match status" value="2"/>
</dbReference>
<dbReference type="PANTHER" id="PTHR32063:SF9">
    <property type="entry name" value="SIMILAR TO MULTIDRUG RESISTANCE PROTEIN MEXB"/>
    <property type="match status" value="1"/>
</dbReference>